<dbReference type="GO" id="GO:0015562">
    <property type="term" value="F:efflux transmembrane transporter activity"/>
    <property type="evidence" value="ECO:0007669"/>
    <property type="project" value="InterPro"/>
</dbReference>
<dbReference type="SUPFAM" id="SSF56954">
    <property type="entry name" value="Outer membrane efflux proteins (OEP)"/>
    <property type="match status" value="1"/>
</dbReference>
<dbReference type="KEGG" id="mpau:ZMTM_10420"/>
<feature type="coiled-coil region" evidence="2">
    <location>
        <begin position="267"/>
        <end position="294"/>
    </location>
</feature>
<organism evidence="4 5">
    <name type="scientific">Methyloradius palustris</name>
    <dbReference type="NCBI Taxonomy" id="2778876"/>
    <lineage>
        <taxon>Bacteria</taxon>
        <taxon>Pseudomonadati</taxon>
        <taxon>Pseudomonadota</taxon>
        <taxon>Betaproteobacteria</taxon>
        <taxon>Nitrosomonadales</taxon>
        <taxon>Methylophilaceae</taxon>
        <taxon>Methyloradius</taxon>
    </lineage>
</organism>
<gene>
    <name evidence="4" type="ORF">ZMTM_10420</name>
</gene>
<name>A0A8D5GC67_9PROT</name>
<dbReference type="PANTHER" id="PTHR30203">
    <property type="entry name" value="OUTER MEMBRANE CATION EFFLUX PROTEIN"/>
    <property type="match status" value="1"/>
</dbReference>
<accession>A0A8D5GC67</accession>
<feature type="region of interest" description="Disordered" evidence="3">
    <location>
        <begin position="88"/>
        <end position="107"/>
    </location>
</feature>
<dbReference type="EMBL" id="AP024110">
    <property type="protein sequence ID" value="BCM24783.1"/>
    <property type="molecule type" value="Genomic_DNA"/>
</dbReference>
<dbReference type="Proteomes" id="UP000826722">
    <property type="component" value="Chromosome"/>
</dbReference>
<evidence type="ECO:0000256" key="3">
    <source>
        <dbReference type="SAM" id="MobiDB-lite"/>
    </source>
</evidence>
<evidence type="ECO:0000313" key="4">
    <source>
        <dbReference type="EMBL" id="BCM24783.1"/>
    </source>
</evidence>
<dbReference type="Gene3D" id="1.20.1600.10">
    <property type="entry name" value="Outer membrane efflux proteins (OEP)"/>
    <property type="match status" value="1"/>
</dbReference>
<dbReference type="Pfam" id="PF02321">
    <property type="entry name" value="OEP"/>
    <property type="match status" value="2"/>
</dbReference>
<sequence>MKHPLNSIIHLFSSLVLIVGFQGILHADDDLINADLSHLSLTQAEQLFSKNNKEVLAAKRAVEGSEADTLTAGQKPNPVLSMGVSSFNLNRKQGNTNPNGSNSLENKTLDSGLQLNQLFERGNKRELRLASAENAVKASKLDFKDTFRQQKLVLKGAYYDLLLAQESEQIQKNNVALYEKSLQAADLRLKAGDISATDVARIRVDALRAKNDQRQSVADREKAQANLAYLIGQEKVASSIVATDTWPSLNLGASEVIDHDTATDETILSQRADIQAADARAQQAEDNRRLAQSLKTRDVTVGVQYDHFPGQNPGVGEDTVGASVSIPLFTSYQYQGEIARAEVDFTSALEAKEQTRAAALGEITRARADLNAATEKVQRVDGEMLSEAKKAADAAEFAYQHGAMNVTDLLDARRVLRALELDAAVVRADYAKSLATWQAAINPEEAP</sequence>
<evidence type="ECO:0000256" key="2">
    <source>
        <dbReference type="SAM" id="Coils"/>
    </source>
</evidence>
<evidence type="ECO:0000256" key="1">
    <source>
        <dbReference type="ARBA" id="ARBA00007613"/>
    </source>
</evidence>
<dbReference type="InterPro" id="IPR003423">
    <property type="entry name" value="OMP_efflux"/>
</dbReference>
<evidence type="ECO:0000313" key="5">
    <source>
        <dbReference type="Proteomes" id="UP000826722"/>
    </source>
</evidence>
<keyword evidence="2" id="KW-0175">Coiled coil</keyword>
<comment type="similarity">
    <text evidence="1">Belongs to the outer membrane factor (OMF) (TC 1.B.17) family.</text>
</comment>
<reference evidence="4" key="1">
    <citation type="journal article" date="2021" name="Arch. Microbiol.">
        <title>Methyloradius palustris gen. nov., sp. nov., a methanol-oxidizing bacterium isolated from snow.</title>
        <authorList>
            <person name="Miyadera T."/>
            <person name="Kojima H."/>
            <person name="Fukui M."/>
        </authorList>
    </citation>
    <scope>NUCLEOTIDE SEQUENCE</scope>
    <source>
        <strain evidence="4">Zm11</strain>
    </source>
</reference>
<dbReference type="PANTHER" id="PTHR30203:SF30">
    <property type="entry name" value="OUTER MEMBRANE PROTEIN-RELATED"/>
    <property type="match status" value="1"/>
</dbReference>
<dbReference type="AlphaFoldDB" id="A0A8D5GC67"/>
<dbReference type="RefSeq" id="WP_221765278.1">
    <property type="nucleotide sequence ID" value="NZ_AP024110.1"/>
</dbReference>
<dbReference type="InterPro" id="IPR010131">
    <property type="entry name" value="MdtP/NodT-like"/>
</dbReference>
<keyword evidence="5" id="KW-1185">Reference proteome</keyword>
<protein>
    <submittedName>
        <fullName evidence="4">Cytochrome c</fullName>
    </submittedName>
</protein>
<proteinExistence type="inferred from homology"/>